<keyword evidence="5" id="KW-0472">Membrane</keyword>
<comment type="subcellular location">
    <subcellularLocation>
        <location evidence="1">Cell inner membrane</location>
    </subcellularLocation>
</comment>
<dbReference type="PANTHER" id="PTHR30606">
    <property type="entry name" value="LIPID A BIOSYNTHESIS LAUROYL ACYLTRANSFERASE"/>
    <property type="match status" value="1"/>
</dbReference>
<dbReference type="AlphaFoldDB" id="A0A2A4T0J6"/>
<protein>
    <recommendedName>
        <fullName evidence="9">Lipid A biosynthesis acyltransferase</fullName>
    </recommendedName>
</protein>
<keyword evidence="4" id="KW-0808">Transferase</keyword>
<name>A0A2A4T0J6_9DELT</name>
<keyword evidence="3" id="KW-0997">Cell inner membrane</keyword>
<dbReference type="CDD" id="cd07984">
    <property type="entry name" value="LPLAT_LABLAT-like"/>
    <property type="match status" value="1"/>
</dbReference>
<accession>A0A2A4T0J6</accession>
<evidence type="ECO:0000256" key="2">
    <source>
        <dbReference type="ARBA" id="ARBA00022475"/>
    </source>
</evidence>
<comment type="caution">
    <text evidence="7">The sequence shown here is derived from an EMBL/GenBank/DDBJ whole genome shotgun (WGS) entry which is preliminary data.</text>
</comment>
<dbReference type="Pfam" id="PF03279">
    <property type="entry name" value="Lip_A_acyltrans"/>
    <property type="match status" value="1"/>
</dbReference>
<reference evidence="8" key="1">
    <citation type="submission" date="2017-08" db="EMBL/GenBank/DDBJ databases">
        <title>A dynamic microbial community with high functional redundancy inhabits the cold, oxic subseafloor aquifer.</title>
        <authorList>
            <person name="Tully B.J."/>
            <person name="Wheat C.G."/>
            <person name="Glazer B.T."/>
            <person name="Huber J.A."/>
        </authorList>
    </citation>
    <scope>NUCLEOTIDE SEQUENCE [LARGE SCALE GENOMIC DNA]</scope>
</reference>
<evidence type="ECO:0000313" key="7">
    <source>
        <dbReference type="EMBL" id="PCI26685.1"/>
    </source>
</evidence>
<dbReference type="Proteomes" id="UP000218113">
    <property type="component" value="Unassembled WGS sequence"/>
</dbReference>
<evidence type="ECO:0000256" key="4">
    <source>
        <dbReference type="ARBA" id="ARBA00022679"/>
    </source>
</evidence>
<keyword evidence="6" id="KW-0012">Acyltransferase</keyword>
<evidence type="ECO:0008006" key="9">
    <source>
        <dbReference type="Google" id="ProtNLM"/>
    </source>
</evidence>
<sequence length="311" mass="35456">MHNRLMSLKYRFEFFLFQSLLFLFGIFPKRLVVALGRGFGSFCYFLGIRRSVVETNLEIAFGDSLSEPERKQLTKRVYKNVASVFFEVLLMKHISPEQLGKYIHIEGLEALQEAIAEGKGVTVAGSHFGHWELLTAGIAQATESFGSSFQGYAGKQKNSLFDDSLNGIRQKFGMKTITKSKAATRQMLKVLRKKEVLGILGDLNVPHDSLFVEFFGKKAAYGTGLPTFTVLKKNPLFFAWVVRKGPLQHQGHIIRLNYELTGDQEKDVAHVASLVSQQLEKVIRENPDHYFWFNRRWKTRPADEPKENIYG</sequence>
<dbReference type="PIRSF" id="PIRSF026649">
    <property type="entry name" value="MsbB"/>
    <property type="match status" value="1"/>
</dbReference>
<dbReference type="GO" id="GO:0016746">
    <property type="term" value="F:acyltransferase activity"/>
    <property type="evidence" value="ECO:0007669"/>
    <property type="project" value="UniProtKB-KW"/>
</dbReference>
<proteinExistence type="predicted"/>
<evidence type="ECO:0000256" key="1">
    <source>
        <dbReference type="ARBA" id="ARBA00004533"/>
    </source>
</evidence>
<dbReference type="InterPro" id="IPR004960">
    <property type="entry name" value="LipA_acyltrans"/>
</dbReference>
<evidence type="ECO:0000256" key="6">
    <source>
        <dbReference type="ARBA" id="ARBA00023315"/>
    </source>
</evidence>
<organism evidence="7 8">
    <name type="scientific">SAR324 cluster bacterium</name>
    <dbReference type="NCBI Taxonomy" id="2024889"/>
    <lineage>
        <taxon>Bacteria</taxon>
        <taxon>Deltaproteobacteria</taxon>
        <taxon>SAR324 cluster</taxon>
    </lineage>
</organism>
<dbReference type="GO" id="GO:0005886">
    <property type="term" value="C:plasma membrane"/>
    <property type="evidence" value="ECO:0007669"/>
    <property type="project" value="UniProtKB-SubCell"/>
</dbReference>
<evidence type="ECO:0000313" key="8">
    <source>
        <dbReference type="Proteomes" id="UP000218113"/>
    </source>
</evidence>
<evidence type="ECO:0000256" key="5">
    <source>
        <dbReference type="ARBA" id="ARBA00023136"/>
    </source>
</evidence>
<evidence type="ECO:0000256" key="3">
    <source>
        <dbReference type="ARBA" id="ARBA00022519"/>
    </source>
</evidence>
<dbReference type="PANTHER" id="PTHR30606:SF10">
    <property type="entry name" value="PHOSPHATIDYLINOSITOL MANNOSIDE ACYLTRANSFERASE"/>
    <property type="match status" value="1"/>
</dbReference>
<dbReference type="GO" id="GO:0009247">
    <property type="term" value="P:glycolipid biosynthetic process"/>
    <property type="evidence" value="ECO:0007669"/>
    <property type="project" value="UniProtKB-ARBA"/>
</dbReference>
<gene>
    <name evidence="7" type="ORF">COB67_09865</name>
</gene>
<dbReference type="EMBL" id="NVSR01000086">
    <property type="protein sequence ID" value="PCI26685.1"/>
    <property type="molecule type" value="Genomic_DNA"/>
</dbReference>
<keyword evidence="2" id="KW-1003">Cell membrane</keyword>